<dbReference type="Proteomes" id="UP001057474">
    <property type="component" value="Chromosome"/>
</dbReference>
<organism evidence="6 7">
    <name type="scientific">Legionella lytica</name>
    <dbReference type="NCBI Taxonomy" id="96232"/>
    <lineage>
        <taxon>Bacteria</taxon>
        <taxon>Pseudomonadati</taxon>
        <taxon>Pseudomonadota</taxon>
        <taxon>Gammaproteobacteria</taxon>
        <taxon>Legionellales</taxon>
        <taxon>Legionellaceae</taxon>
        <taxon>Legionella</taxon>
    </lineage>
</organism>
<dbReference type="InterPro" id="IPR043131">
    <property type="entry name" value="BCAT-like_N"/>
</dbReference>
<dbReference type="InterPro" id="IPR036038">
    <property type="entry name" value="Aminotransferase-like"/>
</dbReference>
<evidence type="ECO:0000256" key="2">
    <source>
        <dbReference type="ARBA" id="ARBA00009320"/>
    </source>
</evidence>
<dbReference type="InterPro" id="IPR050571">
    <property type="entry name" value="Class-IV_PLP-Dep_Aminotrnsfr"/>
</dbReference>
<dbReference type="PANTHER" id="PTHR42743">
    <property type="entry name" value="AMINO-ACID AMINOTRANSFERASE"/>
    <property type="match status" value="1"/>
</dbReference>
<keyword evidence="3 5" id="KW-0663">Pyridoxal phosphate</keyword>
<evidence type="ECO:0000256" key="4">
    <source>
        <dbReference type="RuleBase" id="RU004106"/>
    </source>
</evidence>
<dbReference type="InterPro" id="IPR043132">
    <property type="entry name" value="BCAT-like_C"/>
</dbReference>
<comment type="cofactor">
    <cofactor evidence="1 5">
        <name>pyridoxal 5'-phosphate</name>
        <dbReference type="ChEBI" id="CHEBI:597326"/>
    </cofactor>
</comment>
<gene>
    <name evidence="6" type="ORF">J2N86_02350</name>
</gene>
<accession>A0ABY4YAE2</accession>
<dbReference type="SUPFAM" id="SSF56752">
    <property type="entry name" value="D-aminoacid aminotransferase-like PLP-dependent enzymes"/>
    <property type="match status" value="1"/>
</dbReference>
<name>A0ABY4YAE2_9GAMM</name>
<dbReference type="EMBL" id="CP071527">
    <property type="protein sequence ID" value="USQ14195.1"/>
    <property type="molecule type" value="Genomic_DNA"/>
</dbReference>
<comment type="similarity">
    <text evidence="2 4">Belongs to the class-IV pyridoxal-phosphate-dependent aminotransferase family.</text>
</comment>
<dbReference type="RefSeq" id="WP_252580687.1">
    <property type="nucleotide sequence ID" value="NZ_CP071527.1"/>
</dbReference>
<dbReference type="Gene3D" id="3.20.10.10">
    <property type="entry name" value="D-amino Acid Aminotransferase, subunit A, domain 2"/>
    <property type="match status" value="1"/>
</dbReference>
<dbReference type="PANTHER" id="PTHR42743:SF2">
    <property type="entry name" value="AMINODEOXYCHORISMATE LYASE"/>
    <property type="match status" value="1"/>
</dbReference>
<dbReference type="PROSITE" id="PS00770">
    <property type="entry name" value="AA_TRANSFER_CLASS_4"/>
    <property type="match status" value="1"/>
</dbReference>
<proteinExistence type="inferred from homology"/>
<reference evidence="6" key="1">
    <citation type="submission" date="2021-03" db="EMBL/GenBank/DDBJ databases">
        <title>Legionella lytica PCM 2298.</title>
        <authorList>
            <person name="Koper P."/>
        </authorList>
    </citation>
    <scope>NUCLEOTIDE SEQUENCE</scope>
    <source>
        <strain evidence="6">PCM 2298</strain>
    </source>
</reference>
<sequence length="268" mass="29930">MRHTHVFMEEEKSKVFAADDRILLGEGLFETLKVVHGKPCWADLHWQRLNSSAQQLGIPFTLSYEHWLQCLVQKIKKDQLINGGIKALLSGGSAPRGLTQCGKHSQLVLQSFQFTTQPHPLRLILAPWLRDAANPIYSVKSVNYLEAILARRQALAAGADDALFLNSEHYATETTCANLFIIKQQILFTPPLTDGVLPGITRARILTFCRQQNIPCHEQSLTQAQIEKADAVFITNSLQGLQVVRSLAGVDFVLNHPLIEQLMLFLAA</sequence>
<evidence type="ECO:0000313" key="6">
    <source>
        <dbReference type="EMBL" id="USQ14195.1"/>
    </source>
</evidence>
<dbReference type="GO" id="GO:0008483">
    <property type="term" value="F:transaminase activity"/>
    <property type="evidence" value="ECO:0007669"/>
    <property type="project" value="UniProtKB-KW"/>
</dbReference>
<dbReference type="InterPro" id="IPR001544">
    <property type="entry name" value="Aminotrans_IV"/>
</dbReference>
<dbReference type="Gene3D" id="3.30.470.10">
    <property type="match status" value="1"/>
</dbReference>
<keyword evidence="7" id="KW-1185">Reference proteome</keyword>
<dbReference type="InterPro" id="IPR018300">
    <property type="entry name" value="Aminotrans_IV_CS"/>
</dbReference>
<evidence type="ECO:0000256" key="5">
    <source>
        <dbReference type="RuleBase" id="RU004516"/>
    </source>
</evidence>
<keyword evidence="6" id="KW-0032">Aminotransferase</keyword>
<evidence type="ECO:0000256" key="1">
    <source>
        <dbReference type="ARBA" id="ARBA00001933"/>
    </source>
</evidence>
<keyword evidence="6" id="KW-0808">Transferase</keyword>
<dbReference type="CDD" id="cd00449">
    <property type="entry name" value="PLPDE_IV"/>
    <property type="match status" value="1"/>
</dbReference>
<evidence type="ECO:0000256" key="3">
    <source>
        <dbReference type="ARBA" id="ARBA00022898"/>
    </source>
</evidence>
<dbReference type="Pfam" id="PF01063">
    <property type="entry name" value="Aminotran_4"/>
    <property type="match status" value="1"/>
</dbReference>
<evidence type="ECO:0000313" key="7">
    <source>
        <dbReference type="Proteomes" id="UP001057474"/>
    </source>
</evidence>
<protein>
    <submittedName>
        <fullName evidence="6">Aminotransferase class IV</fullName>
    </submittedName>
</protein>